<evidence type="ECO:0000313" key="2">
    <source>
        <dbReference type="Proteomes" id="UP000799291"/>
    </source>
</evidence>
<dbReference type="EMBL" id="MU005571">
    <property type="protein sequence ID" value="KAF2690346.1"/>
    <property type="molecule type" value="Genomic_DNA"/>
</dbReference>
<name>A0A6G1JIP9_9PLEO</name>
<accession>A0A6G1JIP9</accession>
<dbReference type="InterPro" id="IPR038883">
    <property type="entry name" value="AN11006-like"/>
</dbReference>
<reference evidence="1" key="1">
    <citation type="journal article" date="2020" name="Stud. Mycol.">
        <title>101 Dothideomycetes genomes: a test case for predicting lifestyles and emergence of pathogens.</title>
        <authorList>
            <person name="Haridas S."/>
            <person name="Albert R."/>
            <person name="Binder M."/>
            <person name="Bloem J."/>
            <person name="Labutti K."/>
            <person name="Salamov A."/>
            <person name="Andreopoulos B."/>
            <person name="Baker S."/>
            <person name="Barry K."/>
            <person name="Bills G."/>
            <person name="Bluhm B."/>
            <person name="Cannon C."/>
            <person name="Castanera R."/>
            <person name="Culley D."/>
            <person name="Daum C."/>
            <person name="Ezra D."/>
            <person name="Gonzalez J."/>
            <person name="Henrissat B."/>
            <person name="Kuo A."/>
            <person name="Liang C."/>
            <person name="Lipzen A."/>
            <person name="Lutzoni F."/>
            <person name="Magnuson J."/>
            <person name="Mondo S."/>
            <person name="Nolan M."/>
            <person name="Ohm R."/>
            <person name="Pangilinan J."/>
            <person name="Park H.-J."/>
            <person name="Ramirez L."/>
            <person name="Alfaro M."/>
            <person name="Sun H."/>
            <person name="Tritt A."/>
            <person name="Yoshinaga Y."/>
            <person name="Zwiers L.-H."/>
            <person name="Turgeon B."/>
            <person name="Goodwin S."/>
            <person name="Spatafora J."/>
            <person name="Crous P."/>
            <person name="Grigoriev I."/>
        </authorList>
    </citation>
    <scope>NUCLEOTIDE SEQUENCE</scope>
    <source>
        <strain evidence="1">CBS 122367</strain>
    </source>
</reference>
<proteinExistence type="predicted"/>
<evidence type="ECO:0000313" key="1">
    <source>
        <dbReference type="EMBL" id="KAF2690346.1"/>
    </source>
</evidence>
<evidence type="ECO:0008006" key="3">
    <source>
        <dbReference type="Google" id="ProtNLM"/>
    </source>
</evidence>
<dbReference type="AlphaFoldDB" id="A0A6G1JIP9"/>
<dbReference type="OrthoDB" id="62952at2759"/>
<organism evidence="1 2">
    <name type="scientific">Lentithecium fluviatile CBS 122367</name>
    <dbReference type="NCBI Taxonomy" id="1168545"/>
    <lineage>
        <taxon>Eukaryota</taxon>
        <taxon>Fungi</taxon>
        <taxon>Dikarya</taxon>
        <taxon>Ascomycota</taxon>
        <taxon>Pezizomycotina</taxon>
        <taxon>Dothideomycetes</taxon>
        <taxon>Pleosporomycetidae</taxon>
        <taxon>Pleosporales</taxon>
        <taxon>Massarineae</taxon>
        <taxon>Lentitheciaceae</taxon>
        <taxon>Lentithecium</taxon>
    </lineage>
</organism>
<protein>
    <recommendedName>
        <fullName evidence="3">F-box domain-containing protein</fullName>
    </recommendedName>
</protein>
<dbReference type="Proteomes" id="UP000799291">
    <property type="component" value="Unassembled WGS sequence"/>
</dbReference>
<dbReference type="PANTHER" id="PTHR42085">
    <property type="entry name" value="F-BOX DOMAIN-CONTAINING PROTEIN"/>
    <property type="match status" value="1"/>
</dbReference>
<gene>
    <name evidence="1" type="ORF">K458DRAFT_399680</name>
</gene>
<dbReference type="PANTHER" id="PTHR42085:SF1">
    <property type="entry name" value="F-BOX DOMAIN-CONTAINING PROTEIN"/>
    <property type="match status" value="1"/>
</dbReference>
<keyword evidence="2" id="KW-1185">Reference proteome</keyword>
<sequence>MRDQRWYCGDHDLLLPKRRSKLLELPGEIRNKIYKYAFPPFLGLLPRDKESSIGLLQVNKQIYKEVKSLMYSTKPLRLKYDEEDLSIDEHSLDWGGQYYYKPGFAWEWIVSALLRLFNRKIFHYVNDIEIFVDIQTHTKAQRSILLDFVDALRTKRRTPLRCLTMKLFSVGSLTDKKEKVEFVRFLEAFREVQGFKDIRFELQYPHQLAEEDGKRMLQRAHRMRDSLLPERKRKFEQFQE</sequence>